<feature type="domain" description="Helix-hairpin-helix DNA-binding motif class 1" evidence="2">
    <location>
        <begin position="176"/>
        <end position="195"/>
    </location>
</feature>
<dbReference type="SMART" id="SM00278">
    <property type="entry name" value="HhH1"/>
    <property type="match status" value="2"/>
</dbReference>
<dbReference type="Pfam" id="PF10531">
    <property type="entry name" value="SLBB"/>
    <property type="match status" value="1"/>
</dbReference>
<dbReference type="InterPro" id="IPR051675">
    <property type="entry name" value="Endo/Exo/Phosphatase_dom_1"/>
</dbReference>
<dbReference type="GO" id="GO:0015627">
    <property type="term" value="C:type II protein secretion system complex"/>
    <property type="evidence" value="ECO:0007669"/>
    <property type="project" value="TreeGrafter"/>
</dbReference>
<dbReference type="InterPro" id="IPR004509">
    <property type="entry name" value="Competence_ComEA_HhH"/>
</dbReference>
<dbReference type="GO" id="GO:0015628">
    <property type="term" value="P:protein secretion by the type II secretion system"/>
    <property type="evidence" value="ECO:0007669"/>
    <property type="project" value="TreeGrafter"/>
</dbReference>
<dbReference type="GO" id="GO:0003677">
    <property type="term" value="F:DNA binding"/>
    <property type="evidence" value="ECO:0007669"/>
    <property type="project" value="InterPro"/>
</dbReference>
<dbReference type="PANTHER" id="PTHR21180:SF32">
    <property type="entry name" value="ENDONUCLEASE_EXONUCLEASE_PHOSPHATASE FAMILY DOMAIN-CONTAINING PROTEIN 1"/>
    <property type="match status" value="1"/>
</dbReference>
<name>A0A7L5AIA8_9MICO</name>
<organism evidence="3 4">
    <name type="scientific">Marisediminicola antarctica</name>
    <dbReference type="NCBI Taxonomy" id="674079"/>
    <lineage>
        <taxon>Bacteria</taxon>
        <taxon>Bacillati</taxon>
        <taxon>Actinomycetota</taxon>
        <taxon>Actinomycetes</taxon>
        <taxon>Micrococcales</taxon>
        <taxon>Microbacteriaceae</taxon>
        <taxon>Marisediminicola</taxon>
    </lineage>
</organism>
<sequence length="198" mass="19434">MTLGAAVVLLLVGLVVAVFVSALGPRGSVVTLAPEPAPVAEDLPGVAAAGAGATIFVHLLGAVQRPGLYELRAGDRGIDAVAAAGGFAETADQSQLNLARPLSDGEQIYVPAIGETPPPGAGTVGGGGGGAGTVAGKVNLNTADLAALDTLPGVGPATAKAIIDWRDANGRFTAVEDLLSVTGIGDKTLAELRDLVTV</sequence>
<gene>
    <name evidence="3" type="ORF">BHD05_09275</name>
</gene>
<dbReference type="EMBL" id="CP017146">
    <property type="protein sequence ID" value="QHO69806.1"/>
    <property type="molecule type" value="Genomic_DNA"/>
</dbReference>
<dbReference type="AlphaFoldDB" id="A0A7L5AIA8"/>
<evidence type="ECO:0000259" key="2">
    <source>
        <dbReference type="SMART" id="SM00278"/>
    </source>
</evidence>
<dbReference type="Proteomes" id="UP000464507">
    <property type="component" value="Chromosome"/>
</dbReference>
<keyword evidence="4" id="KW-1185">Reference proteome</keyword>
<dbReference type="GO" id="GO:0006281">
    <property type="term" value="P:DNA repair"/>
    <property type="evidence" value="ECO:0007669"/>
    <property type="project" value="InterPro"/>
</dbReference>
<protein>
    <recommendedName>
        <fullName evidence="2">Helix-hairpin-helix DNA-binding motif class 1 domain-containing protein</fullName>
    </recommendedName>
</protein>
<dbReference type="InterPro" id="IPR003583">
    <property type="entry name" value="Hlx-hairpin-Hlx_DNA-bd_motif"/>
</dbReference>
<dbReference type="KEGG" id="mant:BHD05_09275"/>
<accession>A0A7L5AIA8</accession>
<keyword evidence="1" id="KW-0472">Membrane</keyword>
<dbReference type="InterPro" id="IPR010994">
    <property type="entry name" value="RuvA_2-like"/>
</dbReference>
<dbReference type="OrthoDB" id="9758724at2"/>
<evidence type="ECO:0000313" key="3">
    <source>
        <dbReference type="EMBL" id="QHO69806.1"/>
    </source>
</evidence>
<evidence type="ECO:0000313" key="4">
    <source>
        <dbReference type="Proteomes" id="UP000464507"/>
    </source>
</evidence>
<feature type="domain" description="Helix-hairpin-helix DNA-binding motif class 1" evidence="2">
    <location>
        <begin position="146"/>
        <end position="165"/>
    </location>
</feature>
<dbReference type="NCBIfam" id="TIGR00426">
    <property type="entry name" value="competence protein ComEA helix-hairpin-helix repeat region"/>
    <property type="match status" value="1"/>
</dbReference>
<dbReference type="Pfam" id="PF12836">
    <property type="entry name" value="HHH_3"/>
    <property type="match status" value="1"/>
</dbReference>
<dbReference type="InterPro" id="IPR019554">
    <property type="entry name" value="Soluble_ligand-bd"/>
</dbReference>
<keyword evidence="1" id="KW-0812">Transmembrane</keyword>
<dbReference type="PANTHER" id="PTHR21180">
    <property type="entry name" value="ENDONUCLEASE/EXONUCLEASE/PHOSPHATASE FAMILY DOMAIN-CONTAINING PROTEIN 1"/>
    <property type="match status" value="1"/>
</dbReference>
<keyword evidence="1" id="KW-1133">Transmembrane helix</keyword>
<reference evidence="3 4" key="1">
    <citation type="submission" date="2016-09" db="EMBL/GenBank/DDBJ databases">
        <title>Complete genome sequence of microbes from the polar regions.</title>
        <authorList>
            <person name="Liao L."/>
            <person name="Chen B."/>
        </authorList>
    </citation>
    <scope>NUCLEOTIDE SEQUENCE [LARGE SCALE GENOMIC DNA]</scope>
    <source>
        <strain evidence="3 4">ZS314</strain>
    </source>
</reference>
<dbReference type="Gene3D" id="3.10.560.10">
    <property type="entry name" value="Outer membrane lipoprotein wza domain like"/>
    <property type="match status" value="1"/>
</dbReference>
<proteinExistence type="predicted"/>
<dbReference type="Gene3D" id="1.10.150.320">
    <property type="entry name" value="Photosystem II 12 kDa extrinsic protein"/>
    <property type="match status" value="1"/>
</dbReference>
<feature type="transmembrane region" description="Helical" evidence="1">
    <location>
        <begin position="46"/>
        <end position="63"/>
    </location>
</feature>
<evidence type="ECO:0000256" key="1">
    <source>
        <dbReference type="SAM" id="Phobius"/>
    </source>
</evidence>
<dbReference type="SUPFAM" id="SSF47781">
    <property type="entry name" value="RuvA domain 2-like"/>
    <property type="match status" value="1"/>
</dbReference>